<gene>
    <name evidence="11" type="ORF">SAMN05661012_05047</name>
    <name evidence="12" type="ORF">SR876_18820</name>
</gene>
<evidence type="ECO:0000313" key="13">
    <source>
        <dbReference type="Proteomes" id="UP000183788"/>
    </source>
</evidence>
<feature type="transmembrane region" description="Helical" evidence="10">
    <location>
        <begin position="155"/>
        <end position="180"/>
    </location>
</feature>
<feature type="transmembrane region" description="Helical" evidence="10">
    <location>
        <begin position="220"/>
        <end position="242"/>
    </location>
</feature>
<proteinExistence type="predicted"/>
<keyword evidence="9 10" id="KW-0472">Membrane</keyword>
<keyword evidence="2" id="KW-0813">Transport</keyword>
<dbReference type="Pfam" id="PF07264">
    <property type="entry name" value="EI24"/>
    <property type="match status" value="1"/>
</dbReference>
<feature type="transmembrane region" description="Helical" evidence="10">
    <location>
        <begin position="76"/>
        <end position="100"/>
    </location>
</feature>
<dbReference type="InterPro" id="IPR059112">
    <property type="entry name" value="CysZ/EI24"/>
</dbReference>
<name>A0A1K1S9X1_9BACT</name>
<evidence type="ECO:0000256" key="6">
    <source>
        <dbReference type="ARBA" id="ARBA00022692"/>
    </source>
</evidence>
<keyword evidence="5" id="KW-0028">Amino-acid biosynthesis</keyword>
<keyword evidence="3" id="KW-1003">Cell membrane</keyword>
<reference evidence="11 13" key="1">
    <citation type="submission" date="2016-11" db="EMBL/GenBank/DDBJ databases">
        <authorList>
            <person name="Jaros S."/>
            <person name="Januszkiewicz K."/>
            <person name="Wedrychowicz H."/>
        </authorList>
    </citation>
    <scope>NUCLEOTIDE SEQUENCE [LARGE SCALE GENOMIC DNA]</scope>
    <source>
        <strain evidence="11 13">DSM 784</strain>
    </source>
</reference>
<dbReference type="GO" id="GO:0019344">
    <property type="term" value="P:cysteine biosynthetic process"/>
    <property type="evidence" value="ECO:0007669"/>
    <property type="project" value="TreeGrafter"/>
</dbReference>
<dbReference type="GO" id="GO:0000103">
    <property type="term" value="P:sulfate assimilation"/>
    <property type="evidence" value="ECO:0007669"/>
    <property type="project" value="TreeGrafter"/>
</dbReference>
<accession>A0A1K1S9X1</accession>
<dbReference type="Proteomes" id="UP001326715">
    <property type="component" value="Chromosome"/>
</dbReference>
<dbReference type="EMBL" id="CP140154">
    <property type="protein sequence ID" value="WQG86974.1"/>
    <property type="molecule type" value="Genomic_DNA"/>
</dbReference>
<evidence type="ECO:0000256" key="10">
    <source>
        <dbReference type="SAM" id="Phobius"/>
    </source>
</evidence>
<sequence length="259" mass="30388">MFSFREVLAAVQAYGKAHQFIMQHKLWKWILIPGIMYCILFMTGIYFVWGYSGDFVEYLFNLLPVKVWIQDLESSWISFFFILLGLSIRFMILLLCFSYYKYLFLVLGSPLFSYLSEKTEAIMERKDYPFSWQQFMKDMGRGIVMSIRNSLNQTLCVIVLIILSFIPIVGWITPLFAFFIEAYFYGFSMVDYSCERYRLNTKQSIQFIRAHRGIALGNGMVFYILMFIPVLGWIMAPSYAVIAATIHLSDKRLLHGASW</sequence>
<keyword evidence="6 10" id="KW-0812">Transmembrane</keyword>
<protein>
    <submittedName>
        <fullName evidence="11">CysZ protein</fullName>
    </submittedName>
    <submittedName>
        <fullName evidence="12">EI24 domain-containing protein</fullName>
    </submittedName>
</protein>
<keyword evidence="4" id="KW-0997">Cell inner membrane</keyword>
<organism evidence="11 13">
    <name type="scientific">Chitinophaga sancti</name>
    <dbReference type="NCBI Taxonomy" id="1004"/>
    <lineage>
        <taxon>Bacteria</taxon>
        <taxon>Pseudomonadati</taxon>
        <taxon>Bacteroidota</taxon>
        <taxon>Chitinophagia</taxon>
        <taxon>Chitinophagales</taxon>
        <taxon>Chitinophagaceae</taxon>
        <taxon>Chitinophaga</taxon>
    </lineage>
</organism>
<reference evidence="12 14" key="2">
    <citation type="submission" date="2023-11" db="EMBL/GenBank/DDBJ databases">
        <title>MicrobeMod: A computational toolkit for identifying prokaryotic methylation and restriction-modification with nanopore sequencing.</title>
        <authorList>
            <person name="Crits-Christoph A."/>
            <person name="Kang S.C."/>
            <person name="Lee H."/>
            <person name="Ostrov N."/>
        </authorList>
    </citation>
    <scope>NUCLEOTIDE SEQUENCE [LARGE SCALE GENOMIC DNA]</scope>
    <source>
        <strain evidence="12 14">ATCC 23090</strain>
    </source>
</reference>
<evidence type="ECO:0000313" key="12">
    <source>
        <dbReference type="EMBL" id="WQG86974.1"/>
    </source>
</evidence>
<dbReference type="GO" id="GO:0005886">
    <property type="term" value="C:plasma membrane"/>
    <property type="evidence" value="ECO:0007669"/>
    <property type="project" value="TreeGrafter"/>
</dbReference>
<dbReference type="InterPro" id="IPR050480">
    <property type="entry name" value="CysZ-like"/>
</dbReference>
<evidence type="ECO:0000313" key="14">
    <source>
        <dbReference type="Proteomes" id="UP001326715"/>
    </source>
</evidence>
<keyword evidence="14" id="KW-1185">Reference proteome</keyword>
<evidence type="ECO:0000256" key="2">
    <source>
        <dbReference type="ARBA" id="ARBA00022448"/>
    </source>
</evidence>
<dbReference type="PANTHER" id="PTHR37468:SF1">
    <property type="entry name" value="SULFATE TRANSPORTER CYSZ"/>
    <property type="match status" value="1"/>
</dbReference>
<dbReference type="PANTHER" id="PTHR37468">
    <property type="entry name" value="SULFATE TRANSPORTER CYSZ"/>
    <property type="match status" value="1"/>
</dbReference>
<keyword evidence="7 10" id="KW-1133">Transmembrane helix</keyword>
<dbReference type="RefSeq" id="WP_072364068.1">
    <property type="nucleotide sequence ID" value="NZ_CBHWAX010000002.1"/>
</dbReference>
<dbReference type="GO" id="GO:0009675">
    <property type="term" value="F:high-affinity sulfate:proton symporter activity"/>
    <property type="evidence" value="ECO:0007669"/>
    <property type="project" value="TreeGrafter"/>
</dbReference>
<evidence type="ECO:0000256" key="1">
    <source>
        <dbReference type="ARBA" id="ARBA00004141"/>
    </source>
</evidence>
<evidence type="ECO:0000313" key="11">
    <source>
        <dbReference type="EMBL" id="SFW81102.1"/>
    </source>
</evidence>
<comment type="subcellular location">
    <subcellularLocation>
        <location evidence="1">Membrane</location>
        <topology evidence="1">Multi-pass membrane protein</topology>
    </subcellularLocation>
</comment>
<dbReference type="EMBL" id="FPIZ01000019">
    <property type="protein sequence ID" value="SFW81102.1"/>
    <property type="molecule type" value="Genomic_DNA"/>
</dbReference>
<evidence type="ECO:0000256" key="7">
    <source>
        <dbReference type="ARBA" id="ARBA00022989"/>
    </source>
</evidence>
<dbReference type="AlphaFoldDB" id="A0A1K1S9X1"/>
<dbReference type="OrthoDB" id="9787566at2"/>
<dbReference type="Proteomes" id="UP000183788">
    <property type="component" value="Unassembled WGS sequence"/>
</dbReference>
<evidence type="ECO:0000256" key="8">
    <source>
        <dbReference type="ARBA" id="ARBA00023032"/>
    </source>
</evidence>
<evidence type="ECO:0000256" key="5">
    <source>
        <dbReference type="ARBA" id="ARBA00022605"/>
    </source>
</evidence>
<evidence type="ECO:0000256" key="3">
    <source>
        <dbReference type="ARBA" id="ARBA00022475"/>
    </source>
</evidence>
<feature type="transmembrane region" description="Helical" evidence="10">
    <location>
        <begin position="26"/>
        <end position="49"/>
    </location>
</feature>
<keyword evidence="8" id="KW-0764">Sulfate transport</keyword>
<evidence type="ECO:0000256" key="9">
    <source>
        <dbReference type="ARBA" id="ARBA00023136"/>
    </source>
</evidence>
<dbReference type="STRING" id="1004.SAMN05661012_05047"/>
<evidence type="ECO:0000256" key="4">
    <source>
        <dbReference type="ARBA" id="ARBA00022519"/>
    </source>
</evidence>